<keyword evidence="3 6" id="KW-1133">Transmembrane helix</keyword>
<evidence type="ECO:0000256" key="3">
    <source>
        <dbReference type="ARBA" id="ARBA00022989"/>
    </source>
</evidence>
<evidence type="ECO:0000313" key="9">
    <source>
        <dbReference type="Proteomes" id="UP000188533"/>
    </source>
</evidence>
<proteinExistence type="predicted"/>
<gene>
    <name evidence="8" type="ORF">LENED_001200</name>
</gene>
<evidence type="ECO:0000259" key="7">
    <source>
        <dbReference type="Pfam" id="PF01284"/>
    </source>
</evidence>
<feature type="region of interest" description="Disordered" evidence="5">
    <location>
        <begin position="188"/>
        <end position="218"/>
    </location>
</feature>
<reference evidence="8 9" key="2">
    <citation type="submission" date="2017-02" db="EMBL/GenBank/DDBJ databases">
        <title>A genome survey and senescence transcriptome analysis in Lentinula edodes.</title>
        <authorList>
            <person name="Sakamoto Y."/>
            <person name="Nakade K."/>
            <person name="Sato S."/>
            <person name="Yoshida Y."/>
            <person name="Miyazaki K."/>
            <person name="Natsume S."/>
            <person name="Konno N."/>
        </authorList>
    </citation>
    <scope>NUCLEOTIDE SEQUENCE [LARGE SCALE GENOMIC DNA]</scope>
    <source>
        <strain evidence="8 9">NBRC 111202</strain>
    </source>
</reference>
<dbReference type="STRING" id="5353.A0A1Q3DXJ2"/>
<feature type="domain" description="MARVEL" evidence="7">
    <location>
        <begin position="8"/>
        <end position="140"/>
    </location>
</feature>
<name>A0A1Q3DXJ2_LENED</name>
<feature type="transmembrane region" description="Helical" evidence="6">
    <location>
        <begin position="41"/>
        <end position="64"/>
    </location>
</feature>
<feature type="transmembrane region" description="Helical" evidence="6">
    <location>
        <begin position="7"/>
        <end position="29"/>
    </location>
</feature>
<evidence type="ECO:0000313" key="8">
    <source>
        <dbReference type="EMBL" id="GAV99722.1"/>
    </source>
</evidence>
<evidence type="ECO:0000256" key="6">
    <source>
        <dbReference type="SAM" id="Phobius"/>
    </source>
</evidence>
<dbReference type="GO" id="GO:0016020">
    <property type="term" value="C:membrane"/>
    <property type="evidence" value="ECO:0007669"/>
    <property type="project" value="UniProtKB-SubCell"/>
</dbReference>
<dbReference type="OrthoDB" id="3364107at2759"/>
<dbReference type="Proteomes" id="UP000188533">
    <property type="component" value="Unassembled WGS sequence"/>
</dbReference>
<dbReference type="EMBL" id="BDGU01000017">
    <property type="protein sequence ID" value="GAV99722.1"/>
    <property type="molecule type" value="Genomic_DNA"/>
</dbReference>
<comment type="subcellular location">
    <subcellularLocation>
        <location evidence="1">Membrane</location>
        <topology evidence="1">Multi-pass membrane protein</topology>
    </subcellularLocation>
</comment>
<evidence type="ECO:0000256" key="1">
    <source>
        <dbReference type="ARBA" id="ARBA00004141"/>
    </source>
</evidence>
<evidence type="ECO:0000256" key="2">
    <source>
        <dbReference type="ARBA" id="ARBA00022692"/>
    </source>
</evidence>
<keyword evidence="9" id="KW-1185">Reference proteome</keyword>
<sequence>MAFLPILRLAVLIATTVFAIIVLGISAHLTSLSEEFLGGYFVFAAVAIAAAVLTMITLPAMIGIDFLRRGAFTSMVLVELIWVFVLWVLWIAAAALAAQEQQNVFGEGNSCNYINTDLATACHEFGAIEAFSFLAWIVLMGYNITLLVYAIVGANRGNKTWTSTVGDGLLTPRGDAVPVTPMSTGGEYSGAAPSMQYPPQQQPQWTGQSNHTPMTAQV</sequence>
<comment type="caution">
    <text evidence="8">The sequence shown here is derived from an EMBL/GenBank/DDBJ whole genome shotgun (WGS) entry which is preliminary data.</text>
</comment>
<evidence type="ECO:0000256" key="4">
    <source>
        <dbReference type="ARBA" id="ARBA00023136"/>
    </source>
</evidence>
<accession>A0A1Q3DXJ2</accession>
<feature type="transmembrane region" description="Helical" evidence="6">
    <location>
        <begin position="76"/>
        <end position="98"/>
    </location>
</feature>
<evidence type="ECO:0000256" key="5">
    <source>
        <dbReference type="SAM" id="MobiDB-lite"/>
    </source>
</evidence>
<organism evidence="8 9">
    <name type="scientific">Lentinula edodes</name>
    <name type="common">Shiitake mushroom</name>
    <name type="synonym">Lentinus edodes</name>
    <dbReference type="NCBI Taxonomy" id="5353"/>
    <lineage>
        <taxon>Eukaryota</taxon>
        <taxon>Fungi</taxon>
        <taxon>Dikarya</taxon>
        <taxon>Basidiomycota</taxon>
        <taxon>Agaricomycotina</taxon>
        <taxon>Agaricomycetes</taxon>
        <taxon>Agaricomycetidae</taxon>
        <taxon>Agaricales</taxon>
        <taxon>Marasmiineae</taxon>
        <taxon>Omphalotaceae</taxon>
        <taxon>Lentinula</taxon>
    </lineage>
</organism>
<dbReference type="AlphaFoldDB" id="A0A1Q3DXJ2"/>
<keyword evidence="4 6" id="KW-0472">Membrane</keyword>
<dbReference type="Pfam" id="PF01284">
    <property type="entry name" value="MARVEL"/>
    <property type="match status" value="1"/>
</dbReference>
<protein>
    <recommendedName>
        <fullName evidence="7">MARVEL domain-containing protein</fullName>
    </recommendedName>
</protein>
<feature type="transmembrane region" description="Helical" evidence="6">
    <location>
        <begin position="133"/>
        <end position="152"/>
    </location>
</feature>
<reference evidence="8 9" key="1">
    <citation type="submission" date="2016-08" db="EMBL/GenBank/DDBJ databases">
        <authorList>
            <consortium name="Lentinula edodes genome sequencing consortium"/>
            <person name="Sakamoto Y."/>
            <person name="Nakade K."/>
            <person name="Sato S."/>
            <person name="Yoshida Y."/>
            <person name="Miyazaki K."/>
            <person name="Natsume S."/>
            <person name="Konno N."/>
        </authorList>
    </citation>
    <scope>NUCLEOTIDE SEQUENCE [LARGE SCALE GENOMIC DNA]</scope>
    <source>
        <strain evidence="8 9">NBRC 111202</strain>
    </source>
</reference>
<dbReference type="InterPro" id="IPR008253">
    <property type="entry name" value="Marvel"/>
</dbReference>
<keyword evidence="2 6" id="KW-0812">Transmembrane</keyword>
<feature type="compositionally biased region" description="Polar residues" evidence="5">
    <location>
        <begin position="205"/>
        <end position="218"/>
    </location>
</feature>